<keyword evidence="5" id="KW-0663">Pyridoxal phosphate</keyword>
<dbReference type="SUPFAM" id="SSF53383">
    <property type="entry name" value="PLP-dependent transferases"/>
    <property type="match status" value="1"/>
</dbReference>
<sequence length="426" mass="46976">MSQEIAYKISNTVALTQLPPIPVATKWGTEYKDPGSKPIINLTRAVPGEQPHPALVERLSQVVQSPKELGGDVTISGGVDSAAYGNIFGDVAMREALIKEMKYVYGGKDQIPVDVKVEEVALTAGCNAAFMAAVMIIAERGDEIILPVPWYFNNEMTLKMLGIKPVALPVSVEAGFLPTVDRAESLVTPRTKGVVLLTPNNPSGVTYPPSLIRDFRDFAVKHKLALILDETYRDFVVPGPPHDLFTPRDGWNWRSNLIHLFSFSKSYRVPGHRLGALVAQKDIIEEAVKVLDCMHICPPRPLQLALPPILPSLRPDLVEQSARLVKRRSIFCDTLQDSGWQVGASGAYFALIKHPFKNVNAIEVCRRLASECGVVLLPLAFFAEEGDSTWDDWIRVAVSNVPDEAVREAAIRIRDSGKVLEWEQTP</sequence>
<dbReference type="NCBIfam" id="NF005732">
    <property type="entry name" value="PRK07550.1"/>
    <property type="match status" value="1"/>
</dbReference>
<evidence type="ECO:0000256" key="1">
    <source>
        <dbReference type="ARBA" id="ARBA00001933"/>
    </source>
</evidence>
<keyword evidence="4 7" id="KW-0808">Transferase</keyword>
<dbReference type="InterPro" id="IPR015421">
    <property type="entry name" value="PyrdxlP-dep_Trfase_major"/>
</dbReference>
<dbReference type="GO" id="GO:0030170">
    <property type="term" value="F:pyridoxal phosphate binding"/>
    <property type="evidence" value="ECO:0007669"/>
    <property type="project" value="InterPro"/>
</dbReference>
<evidence type="ECO:0000313" key="8">
    <source>
        <dbReference type="Proteomes" id="UP000383932"/>
    </source>
</evidence>
<dbReference type="Pfam" id="PF00155">
    <property type="entry name" value="Aminotran_1_2"/>
    <property type="match status" value="1"/>
</dbReference>
<dbReference type="GO" id="GO:0006520">
    <property type="term" value="P:amino acid metabolic process"/>
    <property type="evidence" value="ECO:0007669"/>
    <property type="project" value="InterPro"/>
</dbReference>
<reference evidence="7 8" key="1">
    <citation type="journal article" date="2019" name="Fungal Biol. Biotechnol.">
        <title>Draft genome sequence of fastidious pathogen Ceratobasidium theobromae, which causes vascular-streak dieback in Theobroma cacao.</title>
        <authorList>
            <person name="Ali S.S."/>
            <person name="Asman A."/>
            <person name="Shao J."/>
            <person name="Firmansyah A.P."/>
            <person name="Susilo A.W."/>
            <person name="Rosmana A."/>
            <person name="McMahon P."/>
            <person name="Junaid M."/>
            <person name="Guest D."/>
            <person name="Kheng T.Y."/>
            <person name="Meinhardt L.W."/>
            <person name="Bailey B.A."/>
        </authorList>
    </citation>
    <scope>NUCLEOTIDE SEQUENCE [LARGE SCALE GENOMIC DNA]</scope>
    <source>
        <strain evidence="7 8">CT2</strain>
    </source>
</reference>
<dbReference type="CDD" id="cd00609">
    <property type="entry name" value="AAT_like"/>
    <property type="match status" value="1"/>
</dbReference>
<proteinExistence type="inferred from homology"/>
<accession>A0A5N5QVU2</accession>
<dbReference type="PRINTS" id="PR00753">
    <property type="entry name" value="ACCSYNTHASE"/>
</dbReference>
<dbReference type="Proteomes" id="UP000383932">
    <property type="component" value="Unassembled WGS sequence"/>
</dbReference>
<dbReference type="Gene3D" id="3.40.640.10">
    <property type="entry name" value="Type I PLP-dependent aspartate aminotransferase-like (Major domain)"/>
    <property type="match status" value="1"/>
</dbReference>
<keyword evidence="8" id="KW-1185">Reference proteome</keyword>
<dbReference type="OrthoDB" id="7042322at2759"/>
<evidence type="ECO:0000256" key="2">
    <source>
        <dbReference type="ARBA" id="ARBA00007441"/>
    </source>
</evidence>
<name>A0A5N5QVU2_9AGAM</name>
<dbReference type="PANTHER" id="PTHR46383:SF1">
    <property type="entry name" value="ASPARTATE AMINOTRANSFERASE"/>
    <property type="match status" value="1"/>
</dbReference>
<organism evidence="7 8">
    <name type="scientific">Ceratobasidium theobromae</name>
    <dbReference type="NCBI Taxonomy" id="1582974"/>
    <lineage>
        <taxon>Eukaryota</taxon>
        <taxon>Fungi</taxon>
        <taxon>Dikarya</taxon>
        <taxon>Basidiomycota</taxon>
        <taxon>Agaricomycotina</taxon>
        <taxon>Agaricomycetes</taxon>
        <taxon>Cantharellales</taxon>
        <taxon>Ceratobasidiaceae</taxon>
        <taxon>Ceratobasidium</taxon>
    </lineage>
</organism>
<comment type="cofactor">
    <cofactor evidence="1">
        <name>pyridoxal 5'-phosphate</name>
        <dbReference type="ChEBI" id="CHEBI:597326"/>
    </cofactor>
</comment>
<dbReference type="GO" id="GO:0008483">
    <property type="term" value="F:transaminase activity"/>
    <property type="evidence" value="ECO:0007669"/>
    <property type="project" value="UniProtKB-KW"/>
</dbReference>
<evidence type="ECO:0000256" key="3">
    <source>
        <dbReference type="ARBA" id="ARBA00022576"/>
    </source>
</evidence>
<keyword evidence="3 7" id="KW-0032">Aminotransferase</keyword>
<dbReference type="EMBL" id="SSOP01000006">
    <property type="protein sequence ID" value="KAB5595739.1"/>
    <property type="molecule type" value="Genomic_DNA"/>
</dbReference>
<dbReference type="PANTHER" id="PTHR46383">
    <property type="entry name" value="ASPARTATE AMINOTRANSFERASE"/>
    <property type="match status" value="1"/>
</dbReference>
<protein>
    <submittedName>
        <fullName evidence="7">Class I/II aminotransferase</fullName>
    </submittedName>
</protein>
<evidence type="ECO:0000256" key="5">
    <source>
        <dbReference type="ARBA" id="ARBA00022898"/>
    </source>
</evidence>
<comment type="similarity">
    <text evidence="2">Belongs to the class-I pyridoxal-phosphate-dependent aminotransferase family.</text>
</comment>
<feature type="domain" description="Aminotransferase class I/classII large" evidence="6">
    <location>
        <begin position="77"/>
        <end position="413"/>
    </location>
</feature>
<gene>
    <name evidence="7" type="ORF">CTheo_752</name>
</gene>
<comment type="caution">
    <text evidence="7">The sequence shown here is derived from an EMBL/GenBank/DDBJ whole genome shotgun (WGS) entry which is preliminary data.</text>
</comment>
<dbReference type="InterPro" id="IPR015424">
    <property type="entry name" value="PyrdxlP-dep_Trfase"/>
</dbReference>
<evidence type="ECO:0000256" key="4">
    <source>
        <dbReference type="ARBA" id="ARBA00022679"/>
    </source>
</evidence>
<evidence type="ECO:0000259" key="6">
    <source>
        <dbReference type="Pfam" id="PF00155"/>
    </source>
</evidence>
<dbReference type="InterPro" id="IPR050596">
    <property type="entry name" value="AspAT/PAT-like"/>
</dbReference>
<dbReference type="AlphaFoldDB" id="A0A5N5QVU2"/>
<dbReference type="InterPro" id="IPR004839">
    <property type="entry name" value="Aminotransferase_I/II_large"/>
</dbReference>
<evidence type="ECO:0000313" key="7">
    <source>
        <dbReference type="EMBL" id="KAB5595739.1"/>
    </source>
</evidence>